<dbReference type="EMBL" id="LN890950">
    <property type="protein sequence ID" value="CUS15167.1"/>
    <property type="molecule type" value="Genomic_DNA"/>
</dbReference>
<feature type="compositionally biased region" description="Low complexity" evidence="1">
    <location>
        <begin position="455"/>
        <end position="464"/>
    </location>
</feature>
<dbReference type="GO" id="GO:0030674">
    <property type="term" value="F:protein-macromolecule adaptor activity"/>
    <property type="evidence" value="ECO:0007669"/>
    <property type="project" value="TreeGrafter"/>
</dbReference>
<evidence type="ECO:0000259" key="2">
    <source>
        <dbReference type="Pfam" id="PF00339"/>
    </source>
</evidence>
<dbReference type="InterPro" id="IPR014752">
    <property type="entry name" value="Arrestin-like_C"/>
</dbReference>
<sequence>MSVRIELDSRGSVLTCLDYVTGKVVMNTVNDETISAITVKMEGISRTRLIPPRNDEGRDSKRAEVEIHRLLYLVQTVFPSPEIRENTSATNPGYTLKPGQYEYPFSLRIAVNSQCTEGPGAGGNLLQRLSFDKGTMDYARDGRQHRPGTLPPSLSGIPNDEAWVRYFLKATVIRYGGPIYGMLVCSEEWRADEKFDPFVFLPIEPPRPPPTTNETYAKRQHQFIYNASPVTRKRSLFGAFRQQAPAINTAPRTVHFSIEARLPSPPIIVPNAQLPLRVILVKLEPYTTPVFIRSLQIHLLAFTEITAHDLKKMDKRIITCLSLTGLQSPLEYDSQAIGQEIEADSKLWANAALPDSVPPSFRTCNIWRTYQLEIVLGLSHGYVGPIEMVPLTLPIDVYSGIKPPQRLLETARHPIAPRFPPLPTKEYVPPLPPRTPTTQSLKVPTAAFGGYNSTNHSPVSSPVSPSFPPRPHSSSGGGGGWGGGNGGGGAWPGPRPGSVISIAPEDDIPPPTYEDTIAEDIGPVDGPRRRYEQEGAYYGALPDDVHS</sequence>
<dbReference type="CDD" id="cd22952">
    <property type="entry name" value="ART10-like"/>
    <property type="match status" value="1"/>
</dbReference>
<dbReference type="InterPro" id="IPR050357">
    <property type="entry name" value="Arrestin_domain-protein"/>
</dbReference>
<feature type="compositionally biased region" description="Gly residues" evidence="1">
    <location>
        <begin position="475"/>
        <end position="491"/>
    </location>
</feature>
<organism evidence="3 4">
    <name type="scientific">Tuber aestivum</name>
    <name type="common">summer truffle</name>
    <dbReference type="NCBI Taxonomy" id="59557"/>
    <lineage>
        <taxon>Eukaryota</taxon>
        <taxon>Fungi</taxon>
        <taxon>Dikarya</taxon>
        <taxon>Ascomycota</taxon>
        <taxon>Pezizomycotina</taxon>
        <taxon>Pezizomycetes</taxon>
        <taxon>Pezizales</taxon>
        <taxon>Tuberaceae</taxon>
        <taxon>Tuber</taxon>
    </lineage>
</organism>
<dbReference type="Pfam" id="PF00339">
    <property type="entry name" value="Arrestin_N"/>
    <property type="match status" value="1"/>
</dbReference>
<reference evidence="3" key="1">
    <citation type="submission" date="2015-10" db="EMBL/GenBank/DDBJ databases">
        <authorList>
            <person name="Regsiter A."/>
            <person name="william w."/>
        </authorList>
    </citation>
    <scope>NUCLEOTIDE SEQUENCE</scope>
    <source>
        <strain evidence="3">Montdore</strain>
    </source>
</reference>
<evidence type="ECO:0000256" key="1">
    <source>
        <dbReference type="SAM" id="MobiDB-lite"/>
    </source>
</evidence>
<feature type="region of interest" description="Disordered" evidence="1">
    <location>
        <begin position="418"/>
        <end position="529"/>
    </location>
</feature>
<dbReference type="PANTHER" id="PTHR11188">
    <property type="entry name" value="ARRESTIN DOMAIN CONTAINING PROTEIN"/>
    <property type="match status" value="1"/>
</dbReference>
<gene>
    <name evidence="3" type="ORF">GSTUAT00000787001</name>
</gene>
<dbReference type="AlphaFoldDB" id="A0A292Q8Y0"/>
<protein>
    <recommendedName>
        <fullName evidence="2">Arrestin-like N-terminal domain-containing protein</fullName>
    </recommendedName>
</protein>
<dbReference type="GO" id="GO:0005886">
    <property type="term" value="C:plasma membrane"/>
    <property type="evidence" value="ECO:0007669"/>
    <property type="project" value="TreeGrafter"/>
</dbReference>
<dbReference type="GO" id="GO:0070086">
    <property type="term" value="P:ubiquitin-dependent endocytosis"/>
    <property type="evidence" value="ECO:0007669"/>
    <property type="project" value="TreeGrafter"/>
</dbReference>
<proteinExistence type="predicted"/>
<feature type="domain" description="Arrestin-like N-terminal" evidence="2">
    <location>
        <begin position="3"/>
        <end position="116"/>
    </location>
</feature>
<feature type="compositionally biased region" description="Pro residues" evidence="1">
    <location>
        <begin position="418"/>
        <end position="435"/>
    </location>
</feature>
<keyword evidence="4" id="KW-1185">Reference proteome</keyword>
<dbReference type="PANTHER" id="PTHR11188:SF166">
    <property type="entry name" value="ARRESTIN (OR S-ANTIGEN), N-TERMINAL DOMAIN PROTEIN (AFU_ORTHOLOGUE AFUA_7G02050)"/>
    <property type="match status" value="1"/>
</dbReference>
<dbReference type="GO" id="GO:0031625">
    <property type="term" value="F:ubiquitin protein ligase binding"/>
    <property type="evidence" value="ECO:0007669"/>
    <property type="project" value="TreeGrafter"/>
</dbReference>
<dbReference type="GO" id="GO:0005829">
    <property type="term" value="C:cytosol"/>
    <property type="evidence" value="ECO:0007669"/>
    <property type="project" value="TreeGrafter"/>
</dbReference>
<evidence type="ECO:0000313" key="4">
    <source>
        <dbReference type="Proteomes" id="UP001412239"/>
    </source>
</evidence>
<dbReference type="Gene3D" id="2.60.40.640">
    <property type="match status" value="1"/>
</dbReference>
<dbReference type="Proteomes" id="UP001412239">
    <property type="component" value="Unassembled WGS sequence"/>
</dbReference>
<name>A0A292Q8Y0_9PEZI</name>
<dbReference type="InterPro" id="IPR011021">
    <property type="entry name" value="Arrestin-like_N"/>
</dbReference>
<evidence type="ECO:0000313" key="3">
    <source>
        <dbReference type="EMBL" id="CUS15167.1"/>
    </source>
</evidence>
<accession>A0A292Q8Y0</accession>